<reference evidence="1 2" key="1">
    <citation type="submission" date="2016-05" db="EMBL/GenBank/DDBJ databases">
        <title>Genome Sequence of Pseudomonas citronellolis Strain SJTE-3, an Estrogens and Persistent Organic Pollutants degradation strain.</title>
        <authorList>
            <person name="Liang R."/>
        </authorList>
    </citation>
    <scope>NUCLEOTIDE SEQUENCE [LARGE SCALE GENOMIC DNA]</scope>
    <source>
        <strain evidence="1 2">SJTE-3</strain>
    </source>
</reference>
<dbReference type="Pfam" id="PF05354">
    <property type="entry name" value="Phage_attach"/>
    <property type="match status" value="1"/>
</dbReference>
<dbReference type="InterPro" id="IPR053734">
    <property type="entry name" value="Phage_Head-Tail_Connect_sf"/>
</dbReference>
<evidence type="ECO:0000313" key="1">
    <source>
        <dbReference type="EMBL" id="ANI16771.1"/>
    </source>
</evidence>
<dbReference type="GO" id="GO:0019068">
    <property type="term" value="P:virion assembly"/>
    <property type="evidence" value="ECO:0007669"/>
    <property type="project" value="InterPro"/>
</dbReference>
<organism evidence="1 2">
    <name type="scientific">Pseudomonas citronellolis</name>
    <dbReference type="NCBI Taxonomy" id="53408"/>
    <lineage>
        <taxon>Bacteria</taxon>
        <taxon>Pseudomonadati</taxon>
        <taxon>Pseudomonadota</taxon>
        <taxon>Gammaproteobacteria</taxon>
        <taxon>Pseudomonadales</taxon>
        <taxon>Pseudomonadaceae</taxon>
        <taxon>Pseudomonas</taxon>
    </lineage>
</organism>
<evidence type="ECO:0000313" key="2">
    <source>
        <dbReference type="Proteomes" id="UP000077748"/>
    </source>
</evidence>
<dbReference type="Proteomes" id="UP000077748">
    <property type="component" value="Chromosome"/>
</dbReference>
<protein>
    <submittedName>
        <fullName evidence="1">Uncharacterized protein</fullName>
    </submittedName>
</protein>
<dbReference type="AlphaFoldDB" id="A0A1A9KH74"/>
<dbReference type="RefSeq" id="WP_064584024.1">
    <property type="nucleotide sequence ID" value="NZ_CP015878.1"/>
</dbReference>
<accession>A0A1A9KH74</accession>
<dbReference type="EMBL" id="CP015878">
    <property type="protein sequence ID" value="ANI16771.1"/>
    <property type="molecule type" value="Genomic_DNA"/>
</dbReference>
<sequence>MAFFDDLAREMDDAIFEVLGDTALLPGVEQPVLGMFSAPWRDPQVGRLNAQLREPYFVVRPADAALVQEGAVITVQLPAPDGGDYDLVRKEPDGTGLVALLLRPRA</sequence>
<gene>
    <name evidence="1" type="ORF">A9C11_23610</name>
</gene>
<dbReference type="InterPro" id="IPR008018">
    <property type="entry name" value="Phage_tail_attach_FII"/>
</dbReference>
<dbReference type="Gene3D" id="2.40.10.180">
    <property type="entry name" value="Phage tail proteins"/>
    <property type="match status" value="1"/>
</dbReference>
<proteinExistence type="predicted"/>
<name>A0A1A9KH74_9PSED</name>